<name>A0A8S5PUG6_9CAUD</name>
<dbReference type="InterPro" id="IPR007499">
    <property type="entry name" value="ERF_bacteria_virus"/>
</dbReference>
<dbReference type="EMBL" id="BK015505">
    <property type="protein sequence ID" value="DAE10177.1"/>
    <property type="molecule type" value="Genomic_DNA"/>
</dbReference>
<reference evidence="1" key="1">
    <citation type="journal article" date="2021" name="Proc. Natl. Acad. Sci. U.S.A.">
        <title>A Catalog of Tens of Thousands of Viruses from Human Metagenomes Reveals Hidden Associations with Chronic Diseases.</title>
        <authorList>
            <person name="Tisza M.J."/>
            <person name="Buck C.B."/>
        </authorList>
    </citation>
    <scope>NUCLEOTIDE SEQUENCE</scope>
    <source>
        <strain evidence="1">CtzS633</strain>
    </source>
</reference>
<sequence length="214" mass="23882">MSALNIHQRMAAITAELQTVAKNLNVETGKGKGYKAVSERDVIDAVKPLEAKHGVYSYPASRRVLESAALESESEWNGNVTKKTTFFERIETVYRFVNTDDPTDFIETTTFAEGIDSQDKGSGKAMTYADKYALMKAYKISTGDDPDQTASEDVNYTRKATPAPKCADCGGMLYPVKKRDGTMWSVNDMAEYSRRRFDRCLCADCMKKAEKNES</sequence>
<proteinExistence type="predicted"/>
<organism evidence="1">
    <name type="scientific">Myoviridae sp. ctzS633</name>
    <dbReference type="NCBI Taxonomy" id="2825212"/>
    <lineage>
        <taxon>Viruses</taxon>
        <taxon>Duplodnaviria</taxon>
        <taxon>Heunggongvirae</taxon>
        <taxon>Uroviricota</taxon>
        <taxon>Caudoviricetes</taxon>
    </lineage>
</organism>
<evidence type="ECO:0000313" key="1">
    <source>
        <dbReference type="EMBL" id="DAE10177.1"/>
    </source>
</evidence>
<dbReference type="Pfam" id="PF04404">
    <property type="entry name" value="ERF"/>
    <property type="match status" value="1"/>
</dbReference>
<accession>A0A8S5PUG6</accession>
<protein>
    <submittedName>
        <fullName evidence="1">ERF superfamily protein</fullName>
    </submittedName>
</protein>